<dbReference type="Gene3D" id="3.30.9.10">
    <property type="entry name" value="D-Amino Acid Oxidase, subunit A, domain 2"/>
    <property type="match status" value="1"/>
</dbReference>
<dbReference type="EMBL" id="FOYD01000001">
    <property type="protein sequence ID" value="SFQ63643.1"/>
    <property type="molecule type" value="Genomic_DNA"/>
</dbReference>
<dbReference type="InterPro" id="IPR036188">
    <property type="entry name" value="FAD/NAD-bd_sf"/>
</dbReference>
<dbReference type="Proteomes" id="UP000242815">
    <property type="component" value="Unassembled WGS sequence"/>
</dbReference>
<evidence type="ECO:0000259" key="2">
    <source>
        <dbReference type="Pfam" id="PF01266"/>
    </source>
</evidence>
<proteinExistence type="predicted"/>
<name>A0A1I6A4U1_9GAMM</name>
<accession>A0A1I6A4U1</accession>
<dbReference type="SUPFAM" id="SSF51905">
    <property type="entry name" value="FAD/NAD(P)-binding domain"/>
    <property type="match status" value="1"/>
</dbReference>
<evidence type="ECO:0000256" key="1">
    <source>
        <dbReference type="ARBA" id="ARBA00023002"/>
    </source>
</evidence>
<dbReference type="Pfam" id="PF01266">
    <property type="entry name" value="DAO"/>
    <property type="match status" value="1"/>
</dbReference>
<gene>
    <name evidence="3" type="ORF">SAMN05216578_101571</name>
</gene>
<protein>
    <submittedName>
        <fullName evidence="3">Glycine/D-amino acid oxidase</fullName>
    </submittedName>
</protein>
<dbReference type="PRINTS" id="PR00411">
    <property type="entry name" value="PNDRDTASEI"/>
</dbReference>
<dbReference type="GO" id="GO:0005737">
    <property type="term" value="C:cytoplasm"/>
    <property type="evidence" value="ECO:0007669"/>
    <property type="project" value="TreeGrafter"/>
</dbReference>
<keyword evidence="1" id="KW-0560">Oxidoreductase</keyword>
<dbReference type="GO" id="GO:0016491">
    <property type="term" value="F:oxidoreductase activity"/>
    <property type="evidence" value="ECO:0007669"/>
    <property type="project" value="UniProtKB-KW"/>
</dbReference>
<evidence type="ECO:0000313" key="4">
    <source>
        <dbReference type="Proteomes" id="UP000242815"/>
    </source>
</evidence>
<dbReference type="Gene3D" id="3.50.50.60">
    <property type="entry name" value="FAD/NAD(P)-binding domain"/>
    <property type="match status" value="1"/>
</dbReference>
<reference evidence="3 4" key="1">
    <citation type="submission" date="2016-10" db="EMBL/GenBank/DDBJ databases">
        <authorList>
            <person name="de Groot N.N."/>
        </authorList>
    </citation>
    <scope>NUCLEOTIDE SEQUENCE [LARGE SCALE GENOMIC DNA]</scope>
    <source>
        <strain evidence="3 4">JCM 18415</strain>
    </source>
</reference>
<feature type="domain" description="FAD dependent oxidoreductase" evidence="2">
    <location>
        <begin position="51"/>
        <end position="401"/>
    </location>
</feature>
<dbReference type="InterPro" id="IPR006076">
    <property type="entry name" value="FAD-dep_OxRdtase"/>
</dbReference>
<evidence type="ECO:0000313" key="3">
    <source>
        <dbReference type="EMBL" id="SFQ63643.1"/>
    </source>
</evidence>
<dbReference type="PANTHER" id="PTHR13847">
    <property type="entry name" value="SARCOSINE DEHYDROGENASE-RELATED"/>
    <property type="match status" value="1"/>
</dbReference>
<dbReference type="RefSeq" id="WP_177197767.1">
    <property type="nucleotide sequence ID" value="NZ_FOYD01000001.1"/>
</dbReference>
<dbReference type="STRING" id="1002526.SAMN05216578_101571"/>
<dbReference type="PANTHER" id="PTHR13847:SF281">
    <property type="entry name" value="FAD DEPENDENT OXIDOREDUCTASE DOMAIN-CONTAINING PROTEIN"/>
    <property type="match status" value="1"/>
</dbReference>
<organism evidence="3 4">
    <name type="scientific">Halopseudomonas formosensis</name>
    <dbReference type="NCBI Taxonomy" id="1002526"/>
    <lineage>
        <taxon>Bacteria</taxon>
        <taxon>Pseudomonadati</taxon>
        <taxon>Pseudomonadota</taxon>
        <taxon>Gammaproteobacteria</taxon>
        <taxon>Pseudomonadales</taxon>
        <taxon>Pseudomonadaceae</taxon>
        <taxon>Halopseudomonas</taxon>
    </lineage>
</organism>
<dbReference type="AlphaFoldDB" id="A0A1I6A4U1"/>
<sequence>MIAASNTVLENKQAGREGWGSGDIGIHHSGWTLTGRQVKCWPSLEESLDTDHVVIGAGLAGSSLALHLARQGVAVVVLEARQPGWGASGRNAGHVLPTLRNLQVFERFPDRGRRFLSLFDEWHTLPFQLAREYAIDCDAVQSGYLNAMQTPTQLQRFNASMRHWQGRQQIYELGAEEMRSMTGSARYPHGVLYASGGRINPWLFSNGLTNAAVGHGARVYGDTEALAIQPVGQRWKVITARGEVTAARVIFCTNAYPTNIVPAFTNCYYPLTAYALATAPLPEPLREIIMPGRQTLAQVPMDLHPLVIDEQHRLVTASIPSARRPHDAAWHFRQHLRWIHRTWPEASAFPLELQAYWTGRVAMRDQQFPGIYEVQPGVYGLMHFNAWGNVMAPLLGKLLGEALAADDLASLPFPVQRPQAVSFAGKHELLVRKLLIPAARLAQRLGVI</sequence>